<evidence type="ECO:0000313" key="1">
    <source>
        <dbReference type="EMBL" id="TVU72694.1"/>
    </source>
</evidence>
<comment type="caution">
    <text evidence="1">The sequence shown here is derived from an EMBL/GenBank/DDBJ whole genome shotgun (WGS) entry which is preliminary data.</text>
</comment>
<protein>
    <submittedName>
        <fullName evidence="1">Uncharacterized protein</fullName>
    </submittedName>
</protein>
<proteinExistence type="predicted"/>
<reference evidence="1 2" key="1">
    <citation type="submission" date="2019-07" db="EMBL/GenBank/DDBJ databases">
        <title>Diversity of Bacteria from Kongsfjorden, Arctic.</title>
        <authorList>
            <person name="Yu Y."/>
        </authorList>
    </citation>
    <scope>NUCLEOTIDE SEQUENCE [LARGE SCALE GENOMIC DNA]</scope>
    <source>
        <strain evidence="1 2">SM1923</strain>
    </source>
</reference>
<evidence type="ECO:0000313" key="2">
    <source>
        <dbReference type="Proteomes" id="UP000319941"/>
    </source>
</evidence>
<gene>
    <name evidence="1" type="ORF">FQP86_03190</name>
</gene>
<dbReference type="EMBL" id="VNFH01000002">
    <property type="protein sequence ID" value="TVU72694.1"/>
    <property type="molecule type" value="Genomic_DNA"/>
</dbReference>
<dbReference type="OrthoDB" id="6183652at2"/>
<accession>A0A558HUB1</accession>
<organism evidence="1 2">
    <name type="scientific">Cobetia crustatorum</name>
    <dbReference type="NCBI Taxonomy" id="553385"/>
    <lineage>
        <taxon>Bacteria</taxon>
        <taxon>Pseudomonadati</taxon>
        <taxon>Pseudomonadota</taxon>
        <taxon>Gammaproteobacteria</taxon>
        <taxon>Oceanospirillales</taxon>
        <taxon>Halomonadaceae</taxon>
        <taxon>Cobetia</taxon>
    </lineage>
</organism>
<dbReference type="Proteomes" id="UP000319941">
    <property type="component" value="Unassembled WGS sequence"/>
</dbReference>
<name>A0A558HUB1_9GAMM</name>
<keyword evidence="2" id="KW-1185">Reference proteome</keyword>
<dbReference type="AlphaFoldDB" id="A0A558HUB1"/>
<dbReference type="RefSeq" id="WP_024952013.1">
    <property type="nucleotide sequence ID" value="NZ_CAWOWR010000076.1"/>
</dbReference>
<sequence length="75" mass="8259">MPDISEELRIPKPCPSCGSQRVRVSQVHNPDDKVFCVSCGTYVCLYADVAKMREEGAGSEAEELLEQAANRGMKK</sequence>